<feature type="region of interest" description="Disordered" evidence="1">
    <location>
        <begin position="601"/>
        <end position="667"/>
    </location>
</feature>
<organism evidence="3 4">
    <name type="scientific">Aaosphaeria arxii CBS 175.79</name>
    <dbReference type="NCBI Taxonomy" id="1450172"/>
    <lineage>
        <taxon>Eukaryota</taxon>
        <taxon>Fungi</taxon>
        <taxon>Dikarya</taxon>
        <taxon>Ascomycota</taxon>
        <taxon>Pezizomycotina</taxon>
        <taxon>Dothideomycetes</taxon>
        <taxon>Pleosporomycetidae</taxon>
        <taxon>Pleosporales</taxon>
        <taxon>Pleosporales incertae sedis</taxon>
        <taxon>Aaosphaeria</taxon>
    </lineage>
</organism>
<dbReference type="EMBL" id="ML978068">
    <property type="protein sequence ID" value="KAF2017602.1"/>
    <property type="molecule type" value="Genomic_DNA"/>
</dbReference>
<dbReference type="RefSeq" id="XP_033385941.1">
    <property type="nucleotide sequence ID" value="XM_033523409.1"/>
</dbReference>
<dbReference type="PANTHER" id="PTHR33112">
    <property type="entry name" value="DOMAIN PROTEIN, PUTATIVE-RELATED"/>
    <property type="match status" value="1"/>
</dbReference>
<proteinExistence type="predicted"/>
<dbReference type="Pfam" id="PF06985">
    <property type="entry name" value="HET"/>
    <property type="match status" value="1"/>
</dbReference>
<dbReference type="OrthoDB" id="5135333at2759"/>
<dbReference type="Proteomes" id="UP000799778">
    <property type="component" value="Unassembled WGS sequence"/>
</dbReference>
<evidence type="ECO:0000313" key="4">
    <source>
        <dbReference type="Proteomes" id="UP000799778"/>
    </source>
</evidence>
<name>A0A6A5XWS0_9PLEO</name>
<feature type="compositionally biased region" description="Polar residues" evidence="1">
    <location>
        <begin position="606"/>
        <end position="624"/>
    </location>
</feature>
<dbReference type="InterPro" id="IPR010730">
    <property type="entry name" value="HET"/>
</dbReference>
<keyword evidence="4" id="KW-1185">Reference proteome</keyword>
<dbReference type="PANTHER" id="PTHR33112:SF12">
    <property type="entry name" value="HETEROKARYON INCOMPATIBILITY DOMAIN-CONTAINING PROTEIN"/>
    <property type="match status" value="1"/>
</dbReference>
<evidence type="ECO:0000313" key="3">
    <source>
        <dbReference type="EMBL" id="KAF2017602.1"/>
    </source>
</evidence>
<reference evidence="3" key="1">
    <citation type="journal article" date="2020" name="Stud. Mycol.">
        <title>101 Dothideomycetes genomes: a test case for predicting lifestyles and emergence of pathogens.</title>
        <authorList>
            <person name="Haridas S."/>
            <person name="Albert R."/>
            <person name="Binder M."/>
            <person name="Bloem J."/>
            <person name="Labutti K."/>
            <person name="Salamov A."/>
            <person name="Andreopoulos B."/>
            <person name="Baker S."/>
            <person name="Barry K."/>
            <person name="Bills G."/>
            <person name="Bluhm B."/>
            <person name="Cannon C."/>
            <person name="Castanera R."/>
            <person name="Culley D."/>
            <person name="Daum C."/>
            <person name="Ezra D."/>
            <person name="Gonzalez J."/>
            <person name="Henrissat B."/>
            <person name="Kuo A."/>
            <person name="Liang C."/>
            <person name="Lipzen A."/>
            <person name="Lutzoni F."/>
            <person name="Magnuson J."/>
            <person name="Mondo S."/>
            <person name="Nolan M."/>
            <person name="Ohm R."/>
            <person name="Pangilinan J."/>
            <person name="Park H.-J."/>
            <person name="Ramirez L."/>
            <person name="Alfaro M."/>
            <person name="Sun H."/>
            <person name="Tritt A."/>
            <person name="Yoshinaga Y."/>
            <person name="Zwiers L.-H."/>
            <person name="Turgeon B."/>
            <person name="Goodwin S."/>
            <person name="Spatafora J."/>
            <person name="Crous P."/>
            <person name="Grigoriev I."/>
        </authorList>
    </citation>
    <scope>NUCLEOTIDE SEQUENCE</scope>
    <source>
        <strain evidence="3">CBS 175.79</strain>
    </source>
</reference>
<feature type="compositionally biased region" description="Low complexity" evidence="1">
    <location>
        <begin position="625"/>
        <end position="643"/>
    </location>
</feature>
<dbReference type="GeneID" id="54280806"/>
<dbReference type="AlphaFoldDB" id="A0A6A5XWS0"/>
<evidence type="ECO:0000259" key="2">
    <source>
        <dbReference type="Pfam" id="PF06985"/>
    </source>
</evidence>
<evidence type="ECO:0000256" key="1">
    <source>
        <dbReference type="SAM" id="MobiDB-lite"/>
    </source>
</evidence>
<accession>A0A6A5XWS0</accession>
<protein>
    <submittedName>
        <fullName evidence="3">HET-domain-containing protein</fullName>
    </submittedName>
</protein>
<sequence>MNPSSSSHGKSKPSLIVTLPSRICSTCADISSRWCEPTKKPSSCGAEGDFEGLWPTDEQCWTPRELRTSARRCACCQFLLRSIESSPWMSPQDDDYIGLGSHIVGSTHGSPAQREQEAMQRHYLGSGGATQYIRYYRPRLRIYRKSGDNKDYPYVPSDFVALLPLAEKPDGANAEGSLPFHGRVVGERTDFDMAREWLKSCTDSHHPIGDNVRKGGRGFGGGLFSGYSNQRQDGCQPVPCLAIPHFRLVDVEKRCIVLAQPEDTYAALSYVWGNSKRLLLLTDNLEELSTPGALSPDRDTVPKTFLDAIIVAQQLSIRFVWIDAICILQDNQEQLVEHMDLMDKIYSSASLTIVSDTASADSGIPGVGMLRGPEQATFTRGRRTYISSRQTFGAALQSSCWESRAWCLQEKVFSKRLLIFTESQTFYHCTRSTWFEDTVLESHEYTGGSVSIAERSDPSVKKMRDPHYTAYEAHRPLFGRNFWSLIELYTRRQLSFESDTIRAFSGILNSVEDQHGPSHWGVLQSEFNKGLSWSISGRTPNLRRNEFPSWSWAGWRGNVEGVRLRFLSAHRNWHDRWDVVFFYYHKTESMEHELRPIYVDRPKTPKVSSSNKEIVSTTENTPASTETKPNTSAATTTTETAAPGNIAPTSLFGLPLSSPPQQEELERRDGTWMIPGHPGEEDFVAKDLPPFTHVPETMPPLSHILRFYTSVATLEIDANPDPARDPWTGGQGTRHAVRLPGSNEVVGHIEPVAEWVGKMTVADFAFISNGFHPPSDSMEYSSPALLHVLILEGEGEVKTRVRSTECWDIYKWRKACPKWKAVTLA</sequence>
<feature type="domain" description="Heterokaryon incompatibility" evidence="2">
    <location>
        <begin position="265"/>
        <end position="410"/>
    </location>
</feature>
<gene>
    <name evidence="3" type="ORF">BU24DRAFT_344615</name>
</gene>